<dbReference type="AlphaFoldDB" id="A0A2S5GAL4"/>
<gene>
    <name evidence="2" type="ORF">C4B60_14735</name>
</gene>
<keyword evidence="1" id="KW-0472">Membrane</keyword>
<reference evidence="2 3" key="1">
    <citation type="submission" date="2018-02" db="EMBL/GenBank/DDBJ databases">
        <title>Jeotgalibacillus proteolyticum sp. nov. a protease producing bacterium isolated from ocean sediments of Laizhou Bay.</title>
        <authorList>
            <person name="Li Y."/>
        </authorList>
    </citation>
    <scope>NUCLEOTIDE SEQUENCE [LARGE SCALE GENOMIC DNA]</scope>
    <source>
        <strain evidence="2 3">22-7</strain>
    </source>
</reference>
<dbReference type="EMBL" id="PREZ01000005">
    <property type="protein sequence ID" value="PPA69954.1"/>
    <property type="molecule type" value="Genomic_DNA"/>
</dbReference>
<keyword evidence="1" id="KW-0812">Transmembrane</keyword>
<feature type="transmembrane region" description="Helical" evidence="1">
    <location>
        <begin position="12"/>
        <end position="37"/>
    </location>
</feature>
<dbReference type="Gene3D" id="2.40.50.660">
    <property type="match status" value="1"/>
</dbReference>
<keyword evidence="1" id="KW-1133">Transmembrane helix</keyword>
<protein>
    <submittedName>
        <fullName evidence="2">DUF2500 domain-containing protein</fullName>
    </submittedName>
</protein>
<accession>A0A2S5GAL4</accession>
<name>A0A2S5GAL4_9BACL</name>
<dbReference type="Pfam" id="PF10694">
    <property type="entry name" value="DUF2500"/>
    <property type="match status" value="1"/>
</dbReference>
<evidence type="ECO:0000256" key="1">
    <source>
        <dbReference type="SAM" id="Phobius"/>
    </source>
</evidence>
<evidence type="ECO:0000313" key="2">
    <source>
        <dbReference type="EMBL" id="PPA69954.1"/>
    </source>
</evidence>
<keyword evidence="3" id="KW-1185">Reference proteome</keyword>
<dbReference type="OrthoDB" id="282886at2"/>
<evidence type="ECO:0000313" key="3">
    <source>
        <dbReference type="Proteomes" id="UP000239047"/>
    </source>
</evidence>
<organism evidence="2 3">
    <name type="scientific">Jeotgalibacillus proteolyticus</name>
    <dbReference type="NCBI Taxonomy" id="2082395"/>
    <lineage>
        <taxon>Bacteria</taxon>
        <taxon>Bacillati</taxon>
        <taxon>Bacillota</taxon>
        <taxon>Bacilli</taxon>
        <taxon>Bacillales</taxon>
        <taxon>Caryophanaceae</taxon>
        <taxon>Jeotgalibacillus</taxon>
    </lineage>
</organism>
<sequence length="130" mass="14753">MLIQFAHSDSNFMFSAVPIFIAIVFIIVFGLLIFTAIKGVSVWSMNNRSPQETKQAFVLTKRTQNRHVGSNHHHNSTTQYYITFELSSGSRMELQVQGKDYGLLAEGDKGTVHYQGTRFLDFTREASSEE</sequence>
<proteinExistence type="predicted"/>
<comment type="caution">
    <text evidence="2">The sequence shown here is derived from an EMBL/GenBank/DDBJ whole genome shotgun (WGS) entry which is preliminary data.</text>
</comment>
<dbReference type="InterPro" id="IPR019635">
    <property type="entry name" value="DUF2500"/>
</dbReference>
<dbReference type="Proteomes" id="UP000239047">
    <property type="component" value="Unassembled WGS sequence"/>
</dbReference>